<feature type="region of interest" description="Disordered" evidence="1">
    <location>
        <begin position="1"/>
        <end position="29"/>
    </location>
</feature>
<evidence type="ECO:0000256" key="1">
    <source>
        <dbReference type="SAM" id="MobiDB-lite"/>
    </source>
</evidence>
<dbReference type="AlphaFoldDB" id="A0A4V6MKQ9"/>
<proteinExistence type="predicted"/>
<dbReference type="PROSITE" id="PS51688">
    <property type="entry name" value="ICA"/>
    <property type="match status" value="1"/>
</dbReference>
<evidence type="ECO:0000313" key="4">
    <source>
        <dbReference type="Proteomes" id="UP000291286"/>
    </source>
</evidence>
<organism evidence="3 4">
    <name type="scientific">Pseudoxanthomonas winnipegensis</name>
    <dbReference type="NCBI Taxonomy" id="2480810"/>
    <lineage>
        <taxon>Bacteria</taxon>
        <taxon>Pseudomonadati</taxon>
        <taxon>Pseudomonadota</taxon>
        <taxon>Gammaproteobacteria</taxon>
        <taxon>Lysobacterales</taxon>
        <taxon>Lysobacteraceae</taxon>
        <taxon>Pseudoxanthomonas</taxon>
    </lineage>
</organism>
<dbReference type="Proteomes" id="UP000291286">
    <property type="component" value="Unassembled WGS sequence"/>
</dbReference>
<dbReference type="InterPro" id="IPR030392">
    <property type="entry name" value="S74_ICA"/>
</dbReference>
<comment type="caution">
    <text evidence="3">The sequence shown here is derived from an EMBL/GenBank/DDBJ whole genome shotgun (WGS) entry which is preliminary data.</text>
</comment>
<reference evidence="3 4" key="1">
    <citation type="submission" date="2019-02" db="EMBL/GenBank/DDBJ databases">
        <title>WGS of Pseudoxanthomonas species novum from clinical isolates.</title>
        <authorList>
            <person name="Bernier A.-M."/>
            <person name="Bernard K."/>
            <person name="Vachon A."/>
        </authorList>
    </citation>
    <scope>NUCLEOTIDE SEQUENCE [LARGE SCALE GENOMIC DNA]</scope>
    <source>
        <strain evidence="3 4">NML171202</strain>
    </source>
</reference>
<evidence type="ECO:0000313" key="3">
    <source>
        <dbReference type="EMBL" id="TAA27680.1"/>
    </source>
</evidence>
<dbReference type="InterPro" id="IPR011050">
    <property type="entry name" value="Pectin_lyase_fold/virulence"/>
</dbReference>
<dbReference type="Pfam" id="PF13884">
    <property type="entry name" value="Peptidase_S74"/>
    <property type="match status" value="1"/>
</dbReference>
<dbReference type="Gene3D" id="2.160.20.10">
    <property type="entry name" value="Single-stranded right-handed beta-helix, Pectin lyase-like"/>
    <property type="match status" value="1"/>
</dbReference>
<dbReference type="EMBL" id="SHMB01000005">
    <property type="protein sequence ID" value="TAA27680.1"/>
    <property type="molecule type" value="Genomic_DNA"/>
</dbReference>
<sequence length="635" mass="67403">MDINDTIPERDLPVASPGPNDYMRGTRRSDGKSVLFPEISGELANPSPGKGAAMVAYVQGGDGAIARSVQDKLRDSISVKDYGAVGDGLVDDTAAFVAAISDYRSVYVPRGYYKISSTLLLLKSSFRLWGDGIDNTNLVFTSAVGTCVQIGNGGSAVNHVSLAGMTITRDYTTTPTSNCIGISWDTFGYGQEFNVAVRRQYHGRLLTNTSGGGVSVNYRGVNVIATDCVGSYCKVVNVADAHFVSSEFGRNGGELFAPAFCVEYTGQCNNIGFTDCVIVPRHANAPTSTQAFRWNGQVNDTGIFVFTNTNVENVQYVFGSDAATPNITEMKAVNCRFTASGGSIFGVNSATRWKNLRLANVNLSNGSVALNNVKWSSIVGCFMESLSLGSNDTTSGNGDCQVTGNTVTGGVSITGAWTRLSLVGNSIAGSYSNTATVVGNHTHTLTDDSEFIGRTTPSARNESLSVRAVAGRLAAQLYRQTNSASEYVAVIASDVGGSEVDKFVVRADGNAMNANNSYGALSDVQLKENITPAKSQWDDLLAIELVNYNMIGDERRQLGVIAQQAQSVSPGLVTTNEVKVGKDNNGDDIFKSLLGVQYSVLTLKAIGALQETMRRTIALEAKVEALVDGTRPIND</sequence>
<feature type="domain" description="Peptidase S74" evidence="2">
    <location>
        <begin position="522"/>
        <end position="623"/>
    </location>
</feature>
<name>A0A4V6MKQ9_9GAMM</name>
<dbReference type="InterPro" id="IPR024535">
    <property type="entry name" value="RHGA/B-epi-like_pectate_lyase"/>
</dbReference>
<gene>
    <name evidence="3" type="ORF">EA661_13075</name>
</gene>
<dbReference type="RefSeq" id="WP_130519436.1">
    <property type="nucleotide sequence ID" value="NZ_SHMB01000005.1"/>
</dbReference>
<dbReference type="SUPFAM" id="SSF51126">
    <property type="entry name" value="Pectin lyase-like"/>
    <property type="match status" value="1"/>
</dbReference>
<accession>A0A4V6MKQ9</accession>
<dbReference type="InterPro" id="IPR012334">
    <property type="entry name" value="Pectin_lyas_fold"/>
</dbReference>
<dbReference type="Pfam" id="PF12708">
    <property type="entry name" value="Pect-lyase_RHGA_epim"/>
    <property type="match status" value="1"/>
</dbReference>
<evidence type="ECO:0000259" key="2">
    <source>
        <dbReference type="PROSITE" id="PS51688"/>
    </source>
</evidence>
<protein>
    <recommendedName>
        <fullName evidence="2">Peptidase S74 domain-containing protein</fullName>
    </recommendedName>
</protein>